<feature type="repeat" description="ANK" evidence="3">
    <location>
        <begin position="314"/>
        <end position="346"/>
    </location>
</feature>
<reference evidence="5" key="1">
    <citation type="submission" date="2021-01" db="EMBL/GenBank/DDBJ databases">
        <title>Description of Breznakiella homolactica.</title>
        <authorList>
            <person name="Song Y."/>
            <person name="Brune A."/>
        </authorList>
    </citation>
    <scope>NUCLEOTIDE SEQUENCE</scope>
    <source>
        <strain evidence="5">RmG30</strain>
    </source>
</reference>
<feature type="repeat" description="ANK" evidence="3">
    <location>
        <begin position="277"/>
        <end position="309"/>
    </location>
</feature>
<dbReference type="Pfam" id="PF00023">
    <property type="entry name" value="Ank"/>
    <property type="match status" value="1"/>
</dbReference>
<evidence type="ECO:0000313" key="6">
    <source>
        <dbReference type="Proteomes" id="UP000595917"/>
    </source>
</evidence>
<dbReference type="PANTHER" id="PTHR24123">
    <property type="entry name" value="ANKYRIN REPEAT-CONTAINING"/>
    <property type="match status" value="1"/>
</dbReference>
<evidence type="ECO:0000313" key="5">
    <source>
        <dbReference type="EMBL" id="QQO09186.1"/>
    </source>
</evidence>
<evidence type="ECO:0000256" key="2">
    <source>
        <dbReference type="ARBA" id="ARBA00023043"/>
    </source>
</evidence>
<dbReference type="Proteomes" id="UP000595917">
    <property type="component" value="Chromosome"/>
</dbReference>
<dbReference type="EMBL" id="CP067089">
    <property type="protein sequence ID" value="QQO09186.1"/>
    <property type="molecule type" value="Genomic_DNA"/>
</dbReference>
<keyword evidence="1" id="KW-0677">Repeat</keyword>
<gene>
    <name evidence="5" type="ORF">JFL75_20020</name>
</gene>
<evidence type="ECO:0000256" key="1">
    <source>
        <dbReference type="ARBA" id="ARBA00022737"/>
    </source>
</evidence>
<keyword evidence="2 3" id="KW-0040">ANK repeat</keyword>
<name>A0A7T8BAA8_9SPIR</name>
<dbReference type="PANTHER" id="PTHR24123:SF33">
    <property type="entry name" value="PROTEIN HOS4"/>
    <property type="match status" value="1"/>
</dbReference>
<keyword evidence="6" id="KW-1185">Reference proteome</keyword>
<dbReference type="AlphaFoldDB" id="A0A7T8BAA8"/>
<dbReference type="KEGG" id="bhc:JFL75_20020"/>
<dbReference type="InterPro" id="IPR002110">
    <property type="entry name" value="Ankyrin_rpt"/>
</dbReference>
<evidence type="ECO:0000256" key="4">
    <source>
        <dbReference type="SAM" id="MobiDB-lite"/>
    </source>
</evidence>
<evidence type="ECO:0000256" key="3">
    <source>
        <dbReference type="PROSITE-ProRule" id="PRU00023"/>
    </source>
</evidence>
<feature type="compositionally biased region" description="Basic and acidic residues" evidence="4">
    <location>
        <begin position="178"/>
        <end position="195"/>
    </location>
</feature>
<sequence length="536" mass="57931">MQINEIQNAYFQGTGRDAILQMYKDFCAENAGDEAAKTAMSPGYGGGNLLHQAVKNVHPEAVEFLLEEGFNPNDPDSAGALPVFTLAKYSYPGSRKPEPGEVRQTALLLLDARAGILRKDEADKLCYHYAARDGNWEFVDALKEKEANLTKADDKGNTGLHLAAEYSYNHVKDLEKAKEQVAKKKDEENLPEKQRSPVSLAELEGRVTEKESRLEDYFKTARVFFEAGVDPDEKNNMLETAHTLAVRNGAKKIAALLDGSYSPEDDGNPDADQRLAAGGMTLHQAVRQKDTEAIRAIIEMGADPNEISDDQSFSGMMPLGVACSALNDGAVRLLLDLGADPRVKNGSGSPAAAFLFGFGIDNPANWKAAGEKKQKAILRMLVEKGYDINDTVNDDGDTLLGLACRSPYGKGSGYDSYKAVVVDECLRLKADPDKASLGGQTPLMLACGGDFNTMESIQLLLLEAGAAVDRKDQWGNTALHYAAANSSLRGAKTLAEVLFDFGDPLPDAANNEGKTALDYATAKNNETLVKLLLTKI</sequence>
<feature type="repeat" description="ANK" evidence="3">
    <location>
        <begin position="438"/>
        <end position="473"/>
    </location>
</feature>
<proteinExistence type="predicted"/>
<dbReference type="SMART" id="SM00248">
    <property type="entry name" value="ANK"/>
    <property type="match status" value="10"/>
</dbReference>
<feature type="repeat" description="ANK" evidence="3">
    <location>
        <begin position="45"/>
        <end position="77"/>
    </location>
</feature>
<dbReference type="PROSITE" id="PS50088">
    <property type="entry name" value="ANK_REPEAT"/>
    <property type="match status" value="4"/>
</dbReference>
<dbReference type="SUPFAM" id="SSF48403">
    <property type="entry name" value="Ankyrin repeat"/>
    <property type="match status" value="2"/>
</dbReference>
<accession>A0A7T8BAA8</accession>
<organism evidence="5 6">
    <name type="scientific">Breznakiella homolactica</name>
    <dbReference type="NCBI Taxonomy" id="2798577"/>
    <lineage>
        <taxon>Bacteria</taxon>
        <taxon>Pseudomonadati</taxon>
        <taxon>Spirochaetota</taxon>
        <taxon>Spirochaetia</taxon>
        <taxon>Spirochaetales</taxon>
        <taxon>Breznakiellaceae</taxon>
        <taxon>Breznakiella</taxon>
    </lineage>
</organism>
<dbReference type="Pfam" id="PF12796">
    <property type="entry name" value="Ank_2"/>
    <property type="match status" value="1"/>
</dbReference>
<dbReference type="RefSeq" id="WP_215626492.1">
    <property type="nucleotide sequence ID" value="NZ_CP067089.2"/>
</dbReference>
<dbReference type="InterPro" id="IPR051165">
    <property type="entry name" value="Multifunctional_ANK_Repeat"/>
</dbReference>
<dbReference type="InterPro" id="IPR036770">
    <property type="entry name" value="Ankyrin_rpt-contain_sf"/>
</dbReference>
<feature type="region of interest" description="Disordered" evidence="4">
    <location>
        <begin position="178"/>
        <end position="198"/>
    </location>
</feature>
<dbReference type="Gene3D" id="1.25.40.20">
    <property type="entry name" value="Ankyrin repeat-containing domain"/>
    <property type="match status" value="3"/>
</dbReference>
<protein>
    <submittedName>
        <fullName evidence="5">Ankyrin repeat domain-containing protein</fullName>
    </submittedName>
</protein>
<dbReference type="PROSITE" id="PS50297">
    <property type="entry name" value="ANK_REP_REGION"/>
    <property type="match status" value="1"/>
</dbReference>